<organism evidence="2 3">
    <name type="scientific">Halteria grandinella</name>
    <dbReference type="NCBI Taxonomy" id="5974"/>
    <lineage>
        <taxon>Eukaryota</taxon>
        <taxon>Sar</taxon>
        <taxon>Alveolata</taxon>
        <taxon>Ciliophora</taxon>
        <taxon>Intramacronucleata</taxon>
        <taxon>Spirotrichea</taxon>
        <taxon>Stichotrichia</taxon>
        <taxon>Sporadotrichida</taxon>
        <taxon>Halteriidae</taxon>
        <taxon>Halteria</taxon>
    </lineage>
</organism>
<comment type="caution">
    <text evidence="2">The sequence shown here is derived from an EMBL/GenBank/DDBJ whole genome shotgun (WGS) entry which is preliminary data.</text>
</comment>
<dbReference type="EMBL" id="RRYP01020431">
    <property type="protein sequence ID" value="TNV72930.1"/>
    <property type="molecule type" value="Genomic_DNA"/>
</dbReference>
<protein>
    <recommendedName>
        <fullName evidence="4">Secreted protein</fullName>
    </recommendedName>
</protein>
<keyword evidence="1" id="KW-0732">Signal</keyword>
<evidence type="ECO:0000313" key="2">
    <source>
        <dbReference type="EMBL" id="TNV72930.1"/>
    </source>
</evidence>
<proteinExistence type="predicted"/>
<evidence type="ECO:0008006" key="4">
    <source>
        <dbReference type="Google" id="ProtNLM"/>
    </source>
</evidence>
<sequence>MPLALLAVNLLSNIFPVCTVKHKYQIFVPLLLWGVVHQPNLRIFDSQNGWYSFARSTMVCTGCSGRKLCRGGQI</sequence>
<keyword evidence="3" id="KW-1185">Reference proteome</keyword>
<feature type="signal peptide" evidence="1">
    <location>
        <begin position="1"/>
        <end position="19"/>
    </location>
</feature>
<evidence type="ECO:0000313" key="3">
    <source>
        <dbReference type="Proteomes" id="UP000785679"/>
    </source>
</evidence>
<evidence type="ECO:0000256" key="1">
    <source>
        <dbReference type="SAM" id="SignalP"/>
    </source>
</evidence>
<accession>A0A8J8NE95</accession>
<name>A0A8J8NE95_HALGN</name>
<feature type="chain" id="PRO_5035199372" description="Secreted protein" evidence="1">
    <location>
        <begin position="20"/>
        <end position="74"/>
    </location>
</feature>
<dbReference type="Proteomes" id="UP000785679">
    <property type="component" value="Unassembled WGS sequence"/>
</dbReference>
<dbReference type="AlphaFoldDB" id="A0A8J8NE95"/>
<reference evidence="2" key="1">
    <citation type="submission" date="2019-06" db="EMBL/GenBank/DDBJ databases">
        <authorList>
            <person name="Zheng W."/>
        </authorList>
    </citation>
    <scope>NUCLEOTIDE SEQUENCE</scope>
    <source>
        <strain evidence="2">QDHG01</strain>
    </source>
</reference>
<gene>
    <name evidence="2" type="ORF">FGO68_gene1379</name>
</gene>